<gene>
    <name evidence="1" type="ORF">PMIN01_02030</name>
</gene>
<name>A0A9P6GQ75_9PLEO</name>
<comment type="caution">
    <text evidence="1">The sequence shown here is derived from an EMBL/GenBank/DDBJ whole genome shotgun (WGS) entry which is preliminary data.</text>
</comment>
<accession>A0A9P6GQ75</accession>
<evidence type="ECO:0000313" key="1">
    <source>
        <dbReference type="EMBL" id="KAF9739396.1"/>
    </source>
</evidence>
<dbReference type="AlphaFoldDB" id="A0A9P6GQ75"/>
<organism evidence="1 2">
    <name type="scientific">Paraphaeosphaeria minitans</name>
    <dbReference type="NCBI Taxonomy" id="565426"/>
    <lineage>
        <taxon>Eukaryota</taxon>
        <taxon>Fungi</taxon>
        <taxon>Dikarya</taxon>
        <taxon>Ascomycota</taxon>
        <taxon>Pezizomycotina</taxon>
        <taxon>Dothideomycetes</taxon>
        <taxon>Pleosporomycetidae</taxon>
        <taxon>Pleosporales</taxon>
        <taxon>Massarineae</taxon>
        <taxon>Didymosphaeriaceae</taxon>
        <taxon>Paraphaeosphaeria</taxon>
    </lineage>
</organism>
<protein>
    <submittedName>
        <fullName evidence="1">Uncharacterized protein</fullName>
    </submittedName>
</protein>
<evidence type="ECO:0000313" key="2">
    <source>
        <dbReference type="Proteomes" id="UP000756921"/>
    </source>
</evidence>
<proteinExistence type="predicted"/>
<reference evidence="1" key="1">
    <citation type="journal article" date="2020" name="Mol. Plant Microbe Interact.">
        <title>Genome Sequence of the Biocontrol Agent Coniothyrium minitans strain Conio (IMI 134523).</title>
        <authorList>
            <person name="Patel D."/>
            <person name="Shittu T.A."/>
            <person name="Baroncelli R."/>
            <person name="Muthumeenakshi S."/>
            <person name="Osborne T.H."/>
            <person name="Janganan T.K."/>
            <person name="Sreenivasaprasad S."/>
        </authorList>
    </citation>
    <scope>NUCLEOTIDE SEQUENCE</scope>
    <source>
        <strain evidence="1">Conio</strain>
    </source>
</reference>
<dbReference type="OrthoDB" id="3770625at2759"/>
<dbReference type="EMBL" id="WJXW01000002">
    <property type="protein sequence ID" value="KAF9739396.1"/>
    <property type="molecule type" value="Genomic_DNA"/>
</dbReference>
<keyword evidence="2" id="KW-1185">Reference proteome</keyword>
<sequence>MCTECGCWTTDVISSQLADTLQTTINDLEDGIDGMTETATTVATIHRKMVSELQTQLTVLEKSCSSITKLEDDHAREMAIVDERINTVVQNRSYLKIDDQDDTILMLHVPKKVLVSEHRVAGTAWAVSHAKEESHSKALIDLAQALLANTKQAVELEGAVRVAVKGEFQQLHHEYVAHIADNVLQDGIRVWVSKSNIFATLMTECLLRIEGAQLVIEPTKTCFDEHCLRELHNKFRLDHTCSDMQRTKFTIDLRDVEELKFTNRRANIPGTCDETSPHWEPPKYHQCVYIRTCVFREYYLAERRNEPQDKAWVSLQQGVPDGSPNLLCEKLVRYWQEANQSRS</sequence>
<dbReference type="Proteomes" id="UP000756921">
    <property type="component" value="Unassembled WGS sequence"/>
</dbReference>